<evidence type="ECO:0000313" key="2">
    <source>
        <dbReference type="Proteomes" id="UP000001194"/>
    </source>
</evidence>
<dbReference type="OrthoDB" id="1534087at2759"/>
<dbReference type="InterPro" id="IPR011990">
    <property type="entry name" value="TPR-like_helical_dom_sf"/>
</dbReference>
<dbReference type="EMBL" id="DS547110">
    <property type="protein sequence ID" value="EDR06105.1"/>
    <property type="molecule type" value="Genomic_DNA"/>
</dbReference>
<keyword evidence="2" id="KW-1185">Reference proteome</keyword>
<dbReference type="SUPFAM" id="SSF48452">
    <property type="entry name" value="TPR-like"/>
    <property type="match status" value="1"/>
</dbReference>
<reference evidence="1 2" key="1">
    <citation type="journal article" date="2008" name="Nature">
        <title>The genome of Laccaria bicolor provides insights into mycorrhizal symbiosis.</title>
        <authorList>
            <person name="Martin F."/>
            <person name="Aerts A."/>
            <person name="Ahren D."/>
            <person name="Brun A."/>
            <person name="Danchin E.G.J."/>
            <person name="Duchaussoy F."/>
            <person name="Gibon J."/>
            <person name="Kohler A."/>
            <person name="Lindquist E."/>
            <person name="Pereda V."/>
            <person name="Salamov A."/>
            <person name="Shapiro H.J."/>
            <person name="Wuyts J."/>
            <person name="Blaudez D."/>
            <person name="Buee M."/>
            <person name="Brokstein P."/>
            <person name="Canbaeck B."/>
            <person name="Cohen D."/>
            <person name="Courty P.E."/>
            <person name="Coutinho P.M."/>
            <person name="Delaruelle C."/>
            <person name="Detter J.C."/>
            <person name="Deveau A."/>
            <person name="DiFazio S."/>
            <person name="Duplessis S."/>
            <person name="Fraissinet-Tachet L."/>
            <person name="Lucic E."/>
            <person name="Frey-Klett P."/>
            <person name="Fourrey C."/>
            <person name="Feussner I."/>
            <person name="Gay G."/>
            <person name="Grimwood J."/>
            <person name="Hoegger P.J."/>
            <person name="Jain P."/>
            <person name="Kilaru S."/>
            <person name="Labbe J."/>
            <person name="Lin Y.C."/>
            <person name="Legue V."/>
            <person name="Le Tacon F."/>
            <person name="Marmeisse R."/>
            <person name="Melayah D."/>
            <person name="Montanini B."/>
            <person name="Muratet M."/>
            <person name="Nehls U."/>
            <person name="Niculita-Hirzel H."/>
            <person name="Oudot-Le Secq M.P."/>
            <person name="Peter M."/>
            <person name="Quesneville H."/>
            <person name="Rajashekar B."/>
            <person name="Reich M."/>
            <person name="Rouhier N."/>
            <person name="Schmutz J."/>
            <person name="Yin T."/>
            <person name="Chalot M."/>
            <person name="Henrissat B."/>
            <person name="Kuees U."/>
            <person name="Lucas S."/>
            <person name="Van de Peer Y."/>
            <person name="Podila G.K."/>
            <person name="Polle A."/>
            <person name="Pukkila P.J."/>
            <person name="Richardson P.M."/>
            <person name="Rouze P."/>
            <person name="Sanders I.R."/>
            <person name="Stajich J.E."/>
            <person name="Tunlid A."/>
            <person name="Tuskan G."/>
            <person name="Grigoriev I.V."/>
        </authorList>
    </citation>
    <scope>NUCLEOTIDE SEQUENCE [LARGE SCALE GENOMIC DNA]</scope>
    <source>
        <strain evidence="2">S238N-H82 / ATCC MYA-4686</strain>
    </source>
</reference>
<protein>
    <submittedName>
        <fullName evidence="1">Predicted protein</fullName>
    </submittedName>
</protein>
<name>B0DHH5_LACBS</name>
<dbReference type="Gene3D" id="3.40.50.300">
    <property type="entry name" value="P-loop containing nucleotide triphosphate hydrolases"/>
    <property type="match status" value="1"/>
</dbReference>
<dbReference type="GeneID" id="6078973"/>
<dbReference type="CDD" id="cd21037">
    <property type="entry name" value="MLKL_NTD"/>
    <property type="match status" value="1"/>
</dbReference>
<dbReference type="AlphaFoldDB" id="B0DHH5"/>
<dbReference type="PANTHER" id="PTHR47691">
    <property type="entry name" value="REGULATOR-RELATED"/>
    <property type="match status" value="1"/>
</dbReference>
<dbReference type="HOGENOM" id="CLU_010537_0_0_1"/>
<accession>B0DHH5</accession>
<dbReference type="RefSeq" id="XP_001883393.1">
    <property type="nucleotide sequence ID" value="XM_001883358.1"/>
</dbReference>
<dbReference type="InterPro" id="IPR027417">
    <property type="entry name" value="P-loop_NTPase"/>
</dbReference>
<gene>
    <name evidence="1" type="ORF">LACBIDRAFT_329245</name>
</gene>
<dbReference type="InParanoid" id="B0DHH5"/>
<dbReference type="SUPFAM" id="SSF52540">
    <property type="entry name" value="P-loop containing nucleoside triphosphate hydrolases"/>
    <property type="match status" value="1"/>
</dbReference>
<dbReference type="Proteomes" id="UP000001194">
    <property type="component" value="Unassembled WGS sequence"/>
</dbReference>
<evidence type="ECO:0000313" key="1">
    <source>
        <dbReference type="EMBL" id="EDR06105.1"/>
    </source>
</evidence>
<dbReference type="InterPro" id="IPR059179">
    <property type="entry name" value="MLKL-like_MCAfunc"/>
</dbReference>
<sequence length="1060" mass="118164">MTTKICMETWCLHGQVSRIKECAVAVARTPGGPRVRSALHCHLALCTSSGSCSVPDVSLGLRDGMNFIEPEGRRGAVTKATETSSGNDRTIVFTTTEYITASGKQVLTLLHAASNVIPFPLLQETIGVALKTIELCEDASAVEKRVKELKCRVSHLIIIIVDHITSQNDVEDSKEGNCECHEGTLKTIHDDLKTIGGQHALLTAIYKDVNMRKLENCLNRLSTAMERFKPPKVAWRLDQSDTVAVQQQMPLKLEIFHGREALVRDISKHLIKEEYSRVCILGPGGMGKTSVSLAVVESPRIKAHFFSEHLFWVPCIEATSATLLLELLYTQLQIPRTKQMTLSKVISQLDASTQPRLILLDNFETPWKAPGGAQKQVGDIFRQLAMLKHVSILVTMRGSQAPCDKAITWQLRDIQPTDEEACMRIFHDINPDSENDPDVKVLLGTLGHMPFAVTLMANLGKQGQSTARELLNAWSKFGPDILPGQDEQSMSLLLKVLSILPAGTTKDNLSWWAPTLEVSMIPSAIQHNRIEKDLRAQIFSSCCQYVLDNACRYDDPRFRVNAKDLAAEDTNIQSVLFSRSPSFNFSEKTIEAFLALGWHYCDTTPNPEIASRTVEAAKVFGVEKYIASAVWCLGRTYYNLDNKHDLAYANLQQAYQLYNALPPDNLTQRLGGQCGIDLVNCARHVDEQSKIVSLARDVERRCSTLSDNLIHARSLLFLGVILDMPGQWSEALHSLSQAETLLKVLENDANLAYAYQITARVHYHQHQLQDALAAVEEAWKYAELSDSPYIQAFISQEYARILFSADRDREAWARLEVSLMMAAQVGNRGEVAKALEYMGYGYLRRGDYGNAYEAYEAAAIEYCNSGEAWVEERCRDNMARIKRKREENDVVVGFRRPHLSVEKSLFYGPVQVSFDFSRNHGNSWIPNPTHNNDVKETLAEKADFQNGLSNNPWCSLGLEPYVNLVLQAVAEVEALAAVATGMSLTNLTSVSRRACVARVNLNNIVRVMGPEVRDALAGVVDHEVPRDVVEVSTADNDVCCSSEERHGRNLLKAARDDSEQ</sequence>
<proteinExistence type="predicted"/>
<dbReference type="PANTHER" id="PTHR47691:SF3">
    <property type="entry name" value="HTH-TYPE TRANSCRIPTIONAL REGULATOR RV0890C-RELATED"/>
    <property type="match status" value="1"/>
</dbReference>
<dbReference type="KEGG" id="lbc:LACBIDRAFT_329245"/>
<organism evidence="2">
    <name type="scientific">Laccaria bicolor (strain S238N-H82 / ATCC MYA-4686)</name>
    <name type="common">Bicoloured deceiver</name>
    <name type="synonym">Laccaria laccata var. bicolor</name>
    <dbReference type="NCBI Taxonomy" id="486041"/>
    <lineage>
        <taxon>Eukaryota</taxon>
        <taxon>Fungi</taxon>
        <taxon>Dikarya</taxon>
        <taxon>Basidiomycota</taxon>
        <taxon>Agaricomycotina</taxon>
        <taxon>Agaricomycetes</taxon>
        <taxon>Agaricomycetidae</taxon>
        <taxon>Agaricales</taxon>
        <taxon>Agaricineae</taxon>
        <taxon>Hydnangiaceae</taxon>
        <taxon>Laccaria</taxon>
    </lineage>
</organism>
<dbReference type="Gene3D" id="1.25.40.10">
    <property type="entry name" value="Tetratricopeptide repeat domain"/>
    <property type="match status" value="1"/>
</dbReference>